<accession>A0A9D7S8G3</accession>
<sequence length="469" mass="53060">MTIKIYFTVLSFLYFSSIAVGQENLVLNGSFEKIDSCPLNGSEIYLANPWTTATIEGTPDLYHTCGKSIGTSVPKHTRYSYQWPKTGDAYSGLNVYYSGNNPNNEMLKGSLKTILKSKIYYIEFYISPKVEDDPEDIPCYVEGIGLSLSKIDSIFHPFTGEPIPIQPTIYNNGIIIKDSANWTRVSGCTKGNGEKNIYIGNFKSNKNTLVDPLCHTSYPNSAYYYIDDIGVYEFNPLPDTIYLCKGESKQIGSKFLDGTYLWNSGERDSVITIDGTGKYIVNVQMENCILSDTVIVLDPEAILADQDNTFMLCKDEKIKLEVPINGIFQWSTGEQSKTIYVSKSGEYTFEVINECGIFSKTFTIAIQECDCHLYTPNIFSPNGDNLNDKFELISNCNLPIKILSFEIYNRWGELMYRVHDFDPNMIHWDGKVKGNEVPPGVYVWNVVYEYHIDSNVLQKNQSGDVTLFR</sequence>
<protein>
    <submittedName>
        <fullName evidence="1">Gliding motility-associated C-terminal domain-containing protein</fullName>
    </submittedName>
</protein>
<dbReference type="Pfam" id="PF13585">
    <property type="entry name" value="CHU_C"/>
    <property type="match status" value="1"/>
</dbReference>
<proteinExistence type="predicted"/>
<organism evidence="1 2">
    <name type="scientific">Candidatus Defluviibacterium haderslevense</name>
    <dbReference type="NCBI Taxonomy" id="2981993"/>
    <lineage>
        <taxon>Bacteria</taxon>
        <taxon>Pseudomonadati</taxon>
        <taxon>Bacteroidota</taxon>
        <taxon>Saprospiria</taxon>
        <taxon>Saprospirales</taxon>
        <taxon>Saprospiraceae</taxon>
        <taxon>Candidatus Defluviibacterium</taxon>
    </lineage>
</organism>
<gene>
    <name evidence="1" type="ORF">IPO85_09305</name>
</gene>
<name>A0A9D7S8G3_9BACT</name>
<reference evidence="1 2" key="1">
    <citation type="submission" date="2020-10" db="EMBL/GenBank/DDBJ databases">
        <title>Connecting structure to function with the recovery of over 1000 high-quality activated sludge metagenome-assembled genomes encoding full-length rRNA genes using long-read sequencing.</title>
        <authorList>
            <person name="Singleton C.M."/>
            <person name="Petriglieri F."/>
            <person name="Kristensen J.M."/>
            <person name="Kirkegaard R.H."/>
            <person name="Michaelsen T.Y."/>
            <person name="Andersen M.H."/>
            <person name="Karst S.M."/>
            <person name="Dueholm M.S."/>
            <person name="Nielsen P.H."/>
            <person name="Albertsen M."/>
        </authorList>
    </citation>
    <scope>NUCLEOTIDE SEQUENCE [LARGE SCALE GENOMIC DNA]</scope>
    <source>
        <strain evidence="1">Ribe_18-Q3-R11-54_BAT3C.373</strain>
    </source>
</reference>
<dbReference type="InterPro" id="IPR026341">
    <property type="entry name" value="T9SS_type_B"/>
</dbReference>
<evidence type="ECO:0000313" key="2">
    <source>
        <dbReference type="Proteomes" id="UP000808349"/>
    </source>
</evidence>
<comment type="caution">
    <text evidence="1">The sequence shown here is derived from an EMBL/GenBank/DDBJ whole genome shotgun (WGS) entry which is preliminary data.</text>
</comment>
<dbReference type="NCBIfam" id="TIGR04131">
    <property type="entry name" value="Bac_Flav_CTERM"/>
    <property type="match status" value="1"/>
</dbReference>
<dbReference type="EMBL" id="JADKFW010000005">
    <property type="protein sequence ID" value="MBK9717693.1"/>
    <property type="molecule type" value="Genomic_DNA"/>
</dbReference>
<dbReference type="AlphaFoldDB" id="A0A9D7S8G3"/>
<evidence type="ECO:0000313" key="1">
    <source>
        <dbReference type="EMBL" id="MBK9717693.1"/>
    </source>
</evidence>
<dbReference type="Proteomes" id="UP000808349">
    <property type="component" value="Unassembled WGS sequence"/>
</dbReference>